<dbReference type="Proteomes" id="UP000742786">
    <property type="component" value="Unassembled WGS sequence"/>
</dbReference>
<evidence type="ECO:0000313" key="1">
    <source>
        <dbReference type="EMBL" id="CAG4883096.1"/>
    </source>
</evidence>
<evidence type="ECO:0000313" key="2">
    <source>
        <dbReference type="Proteomes" id="UP000742786"/>
    </source>
</evidence>
<proteinExistence type="predicted"/>
<comment type="caution">
    <text evidence="1">The sequence shown here is derived from an EMBL/GenBank/DDBJ whole genome shotgun (WGS) entry which is preliminary data.</text>
</comment>
<dbReference type="EMBL" id="CAJQUM010000001">
    <property type="protein sequence ID" value="CAG4883096.1"/>
    <property type="molecule type" value="Genomic_DNA"/>
</dbReference>
<accession>A0A916J348</accession>
<protein>
    <submittedName>
        <fullName evidence="1">Uncharacterized protein</fullName>
    </submittedName>
</protein>
<keyword evidence="2" id="KW-1185">Reference proteome</keyword>
<reference evidence="1" key="1">
    <citation type="submission" date="2021-04" db="EMBL/GenBank/DDBJ databases">
        <authorList>
            <person name="Hornung B."/>
        </authorList>
    </citation>
    <scope>NUCLEOTIDE SEQUENCE</scope>
    <source>
        <strain evidence="1">G5G6</strain>
    </source>
</reference>
<sequence>MGRNLPFDTFAFSQTGRKNIYWHIHRKKGPTIDPYEARGGRLLVELCGYALLAFE</sequence>
<gene>
    <name evidence="1" type="ORF">GTOL_10978</name>
</gene>
<name>A0A916J348_9PROT</name>
<organism evidence="1 2">
    <name type="scientific">Georgfuchsia toluolica</name>
    <dbReference type="NCBI Taxonomy" id="424218"/>
    <lineage>
        <taxon>Bacteria</taxon>
        <taxon>Pseudomonadati</taxon>
        <taxon>Pseudomonadota</taxon>
        <taxon>Betaproteobacteria</taxon>
        <taxon>Nitrosomonadales</taxon>
        <taxon>Sterolibacteriaceae</taxon>
        <taxon>Georgfuchsia</taxon>
    </lineage>
</organism>
<dbReference type="AlphaFoldDB" id="A0A916J348"/>